<dbReference type="EMBL" id="JAGSGD010000001">
    <property type="protein sequence ID" value="MBR7618763.1"/>
    <property type="molecule type" value="Genomic_DNA"/>
</dbReference>
<sequence>MWRDSESQDDFLNFTELAEQVATLATNASLLPISIGVFGTWGTGKSTVLSLVEQTLKNAEPAPIIVKFDAWLYQGFDDAKAALMEVVAARLVDESKANEGLLQKAKAFAGRVNYFRALGMAADFGLGMAFGVPPGLLTKAGGAIGAMVAGKAGGDDADALKEGGKAAVDAWSKLIRPAEEKTPPKEIAAFREEFGEIIAGLGRPLILFIDNLDRCLPDVAIGTLEAVRLFLFIEGTAFVIAADEDMIRHSVSKHFGDINSRHVKDYLDKVIQVPLRVPQVSSEDVRAYMYSLFTSLHAPEKLPEVKAHLLEALQTGWKGSTFTRKEIFELAGSPAHLLDALAVCDRLAPILTKAPTIGGNPRIVKRLLNAITLRQTLAGSRKMNVDLATLAKLAVFERSTDARAAQKLYQLVMDENGAEPFLNATGKLKEDRPDWPLEWKGHEPFIEEWREMEPHFDNAASLRPAVFLSRDVMAPSVARSGLSDAAVAAVAALSAVDSVNSPAGTSVVGDLSATDRRAVMGELIEHLRKQDWKKLPSGIHGAVILGKASSDAAAELKAFVETIPAGGMHKPTRFILENGGYLAKGR</sequence>
<gene>
    <name evidence="2" type="ORF">JKL49_05115</name>
</gene>
<reference evidence="2" key="1">
    <citation type="submission" date="2021-04" db="EMBL/GenBank/DDBJ databases">
        <title>Draft genome assembly of strain Phenylobacterium sp. 20VBR1 using MiniION and Illumina platforms.</title>
        <authorList>
            <person name="Thomas F.A."/>
            <person name="Krishnan K.P."/>
            <person name="Sinha R.K."/>
        </authorList>
    </citation>
    <scope>NUCLEOTIDE SEQUENCE</scope>
    <source>
        <strain evidence="2">20VBR1</strain>
    </source>
</reference>
<evidence type="ECO:0000313" key="3">
    <source>
        <dbReference type="Proteomes" id="UP000622580"/>
    </source>
</evidence>
<feature type="domain" description="KAP NTPase" evidence="1">
    <location>
        <begin position="17"/>
        <end position="377"/>
    </location>
</feature>
<dbReference type="InterPro" id="IPR027417">
    <property type="entry name" value="P-loop_NTPase"/>
</dbReference>
<dbReference type="PANTHER" id="PTHR22674">
    <property type="entry name" value="NTPASE, KAP FAMILY P-LOOP DOMAIN-CONTAINING 1"/>
    <property type="match status" value="1"/>
</dbReference>
<dbReference type="Proteomes" id="UP000622580">
    <property type="component" value="Unassembled WGS sequence"/>
</dbReference>
<organism evidence="2 3">
    <name type="scientific">Phenylobacterium glaciei</name>
    <dbReference type="NCBI Taxonomy" id="2803784"/>
    <lineage>
        <taxon>Bacteria</taxon>
        <taxon>Pseudomonadati</taxon>
        <taxon>Pseudomonadota</taxon>
        <taxon>Alphaproteobacteria</taxon>
        <taxon>Caulobacterales</taxon>
        <taxon>Caulobacteraceae</taxon>
        <taxon>Phenylobacterium</taxon>
    </lineage>
</organism>
<dbReference type="AlphaFoldDB" id="A0A941D0R6"/>
<name>A0A941D0R6_9CAUL</name>
<keyword evidence="3" id="KW-1185">Reference proteome</keyword>
<dbReference type="SUPFAM" id="SSF52540">
    <property type="entry name" value="P-loop containing nucleoside triphosphate hydrolases"/>
    <property type="match status" value="1"/>
</dbReference>
<dbReference type="InterPro" id="IPR052754">
    <property type="entry name" value="NTPase_KAP_P-loop"/>
</dbReference>
<evidence type="ECO:0000259" key="1">
    <source>
        <dbReference type="Pfam" id="PF07693"/>
    </source>
</evidence>
<accession>A0A941D0R6</accession>
<evidence type="ECO:0000313" key="2">
    <source>
        <dbReference type="EMBL" id="MBR7618763.1"/>
    </source>
</evidence>
<dbReference type="PANTHER" id="PTHR22674:SF6">
    <property type="entry name" value="NTPASE KAP FAMILY P-LOOP DOMAIN-CONTAINING PROTEIN 1"/>
    <property type="match status" value="1"/>
</dbReference>
<dbReference type="InterPro" id="IPR011646">
    <property type="entry name" value="KAP_P-loop"/>
</dbReference>
<proteinExistence type="predicted"/>
<dbReference type="RefSeq" id="WP_215338686.1">
    <property type="nucleotide sequence ID" value="NZ_JAGSGD010000001.1"/>
</dbReference>
<comment type="caution">
    <text evidence="2">The sequence shown here is derived from an EMBL/GenBank/DDBJ whole genome shotgun (WGS) entry which is preliminary data.</text>
</comment>
<dbReference type="Pfam" id="PF07693">
    <property type="entry name" value="KAP_NTPase"/>
    <property type="match status" value="1"/>
</dbReference>
<protein>
    <submittedName>
        <fullName evidence="2">KAP family NTPase</fullName>
    </submittedName>
</protein>